<name>A0A2H1IKH9_BRELN</name>
<proteinExistence type="predicted"/>
<sequence>MRAQLDQIEQLAGASRDFRMAGLGHSATSARAARNPRIGFDEVRAITVPSASDIVALLPTSPTSRSMMREHGFYGRVTSLEQRVGLDVRYLGYVEGGFVSCAIPIVDRFLVGSSAAVAANPSLLGWISSDASLREYVSESGWFREPTVFFRLDPSRSVHINLATGYKPGSSGQKSGLPRVLHHSVTELTSRAGRGEALKGAAQA</sequence>
<protein>
    <submittedName>
        <fullName evidence="1">Uncharacterized protein</fullName>
    </submittedName>
</protein>
<accession>A0A2H1IKH9</accession>
<dbReference type="EMBL" id="FXZA01000004">
    <property type="protein sequence ID" value="SMX75664.1"/>
    <property type="molecule type" value="Genomic_DNA"/>
</dbReference>
<evidence type="ECO:0000313" key="2">
    <source>
        <dbReference type="Proteomes" id="UP000234498"/>
    </source>
</evidence>
<reference evidence="1 2" key="1">
    <citation type="submission" date="2017-03" db="EMBL/GenBank/DDBJ databases">
        <authorList>
            <person name="Afonso C.L."/>
            <person name="Miller P.J."/>
            <person name="Scott M.A."/>
            <person name="Spackman E."/>
            <person name="Goraichik I."/>
            <person name="Dimitrov K.M."/>
            <person name="Suarez D.L."/>
            <person name="Swayne D.E."/>
        </authorList>
    </citation>
    <scope>NUCLEOTIDE SEQUENCE [LARGE SCALE GENOMIC DNA]</scope>
    <source>
        <strain evidence="1 2">Mu101</strain>
    </source>
</reference>
<dbReference type="AlphaFoldDB" id="A0A2H1IKH9"/>
<organism evidence="1 2">
    <name type="scientific">Brevibacterium linens</name>
    <dbReference type="NCBI Taxonomy" id="1703"/>
    <lineage>
        <taxon>Bacteria</taxon>
        <taxon>Bacillati</taxon>
        <taxon>Actinomycetota</taxon>
        <taxon>Actinomycetes</taxon>
        <taxon>Micrococcales</taxon>
        <taxon>Brevibacteriaceae</taxon>
        <taxon>Brevibacterium</taxon>
    </lineage>
</organism>
<dbReference type="Proteomes" id="UP000234498">
    <property type="component" value="Unassembled WGS sequence"/>
</dbReference>
<evidence type="ECO:0000313" key="1">
    <source>
        <dbReference type="EMBL" id="SMX75664.1"/>
    </source>
</evidence>
<gene>
    <name evidence="1" type="ORF">BLIN101_01293</name>
</gene>